<evidence type="ECO:0000256" key="2">
    <source>
        <dbReference type="ARBA" id="ARBA00022475"/>
    </source>
</evidence>
<dbReference type="GO" id="GO:0043410">
    <property type="term" value="P:positive regulation of MAPK cascade"/>
    <property type="evidence" value="ECO:0007669"/>
    <property type="project" value="TreeGrafter"/>
</dbReference>
<dbReference type="EMBL" id="JXXN02000082">
    <property type="protein sequence ID" value="THD28740.1"/>
    <property type="molecule type" value="Genomic_DNA"/>
</dbReference>
<evidence type="ECO:0000256" key="11">
    <source>
        <dbReference type="SAM" id="Phobius"/>
    </source>
</evidence>
<dbReference type="InterPro" id="IPR017452">
    <property type="entry name" value="GPCR_Rhodpsn_7TM"/>
</dbReference>
<evidence type="ECO:0000256" key="4">
    <source>
        <dbReference type="ARBA" id="ARBA00022989"/>
    </source>
</evidence>
<keyword evidence="6 11" id="KW-0472">Membrane</keyword>
<feature type="transmembrane region" description="Helical" evidence="11">
    <location>
        <begin position="61"/>
        <end position="87"/>
    </location>
</feature>
<evidence type="ECO:0000256" key="7">
    <source>
        <dbReference type="ARBA" id="ARBA00023157"/>
    </source>
</evidence>
<feature type="transmembrane region" description="Helical" evidence="11">
    <location>
        <begin position="25"/>
        <end position="49"/>
    </location>
</feature>
<keyword evidence="5" id="KW-0297">G-protein coupled receptor</keyword>
<evidence type="ECO:0000256" key="1">
    <source>
        <dbReference type="ARBA" id="ARBA00004651"/>
    </source>
</evidence>
<dbReference type="Gene3D" id="1.20.1070.10">
    <property type="entry name" value="Rhodopsin 7-helix transmembrane proteins"/>
    <property type="match status" value="2"/>
</dbReference>
<feature type="transmembrane region" description="Helical" evidence="11">
    <location>
        <begin position="425"/>
        <end position="444"/>
    </location>
</feature>
<keyword evidence="2" id="KW-1003">Cell membrane</keyword>
<sequence>MSNNTLPGVTNAVQMTNWTVTKNGILFAMYIVLLVAVFVENMLVIMIVITSKQFRRPPDIFITSLAVSDLLMAFGPIPMASIFAFYGYWPSEYTGLCNFWTGSFVFLGSASMYNLASMSVDRLIACTHPIRYRTTSMKARVMLLITISWIIPFILILTSFVNGTVSVNEGGKCFGRLDLRIRASNTLFGFVIPCAVVTGSSVCIIRVLHTRNHGSITSRHSATSVFSNSSQSRVSGAPQQNRRVPQLSTFRTTSNSTRFQLSLERGGYSNFMHLVPRWQSVALHFILGVSTCEYVSRIRLPMMRELMEIYFSQHIPHNNVRLAILRHIIQGKNHNSGMYQITSDADPMFGSSKLKTLQVKRLSEDAKATQPEVLEDTNLMRTGYSQRQPNALAPTPSELQHIRLHGLPREQATFARFHSCVEQRINRIMSVMIICFVICWTPIMTHYFTEAVQGTLYPPVVKGIFFWISLANSACNPIVYALLDRRYRGAFKKIIRQ</sequence>
<comment type="caution">
    <text evidence="13">The sequence shown here is derived from an EMBL/GenBank/DDBJ whole genome shotgun (WGS) entry which is preliminary data.</text>
</comment>
<feature type="transmembrane region" description="Helical" evidence="11">
    <location>
        <begin position="99"/>
        <end position="120"/>
    </location>
</feature>
<dbReference type="GO" id="GO:0005886">
    <property type="term" value="C:plasma membrane"/>
    <property type="evidence" value="ECO:0007669"/>
    <property type="project" value="UniProtKB-SubCell"/>
</dbReference>
<dbReference type="PANTHER" id="PTHR24248:SF199">
    <property type="entry name" value="IP13425P-RELATED"/>
    <property type="match status" value="1"/>
</dbReference>
<evidence type="ECO:0000259" key="12">
    <source>
        <dbReference type="PROSITE" id="PS50262"/>
    </source>
</evidence>
<evidence type="ECO:0000256" key="10">
    <source>
        <dbReference type="SAM" id="MobiDB-lite"/>
    </source>
</evidence>
<dbReference type="PRINTS" id="PR00237">
    <property type="entry name" value="GPCRRHODOPSN"/>
</dbReference>
<evidence type="ECO:0000256" key="8">
    <source>
        <dbReference type="ARBA" id="ARBA00023170"/>
    </source>
</evidence>
<dbReference type="SMART" id="SM01381">
    <property type="entry name" value="7TM_GPCR_Srsx"/>
    <property type="match status" value="1"/>
</dbReference>
<evidence type="ECO:0000256" key="9">
    <source>
        <dbReference type="ARBA" id="ARBA00023224"/>
    </source>
</evidence>
<protein>
    <recommendedName>
        <fullName evidence="12">G-protein coupled receptors family 1 profile domain-containing protein</fullName>
    </recommendedName>
</protein>
<proteinExistence type="predicted"/>
<dbReference type="InterPro" id="IPR000276">
    <property type="entry name" value="GPCR_Rhodpsn"/>
</dbReference>
<evidence type="ECO:0000313" key="14">
    <source>
        <dbReference type="Proteomes" id="UP000230066"/>
    </source>
</evidence>
<dbReference type="GO" id="GO:0004993">
    <property type="term" value="F:G protein-coupled serotonin receptor activity"/>
    <property type="evidence" value="ECO:0007669"/>
    <property type="project" value="UniProtKB-ARBA"/>
</dbReference>
<name>A0A4E0S459_FASHE</name>
<feature type="domain" description="G-protein coupled receptors family 1 profile" evidence="12">
    <location>
        <begin position="40"/>
        <end position="480"/>
    </location>
</feature>
<gene>
    <name evidence="13" type="ORF">D915_000411</name>
</gene>
<dbReference type="Pfam" id="PF00001">
    <property type="entry name" value="7tm_1"/>
    <property type="match status" value="1"/>
</dbReference>
<feature type="transmembrane region" description="Helical" evidence="11">
    <location>
        <begin position="187"/>
        <end position="209"/>
    </location>
</feature>
<dbReference type="SUPFAM" id="SSF81321">
    <property type="entry name" value="Family A G protein-coupled receptor-like"/>
    <property type="match status" value="1"/>
</dbReference>
<dbReference type="PROSITE" id="PS50262">
    <property type="entry name" value="G_PROTEIN_RECEP_F1_2"/>
    <property type="match status" value="1"/>
</dbReference>
<accession>A0A4E0S459</accession>
<keyword evidence="7" id="KW-1015">Disulfide bond</keyword>
<comment type="subcellular location">
    <subcellularLocation>
        <location evidence="1">Cell membrane</location>
        <topology evidence="1">Multi-pass membrane protein</topology>
    </subcellularLocation>
</comment>
<evidence type="ECO:0000256" key="6">
    <source>
        <dbReference type="ARBA" id="ARBA00023136"/>
    </source>
</evidence>
<keyword evidence="8" id="KW-0675">Receptor</keyword>
<dbReference type="Proteomes" id="UP000230066">
    <property type="component" value="Unassembled WGS sequence"/>
</dbReference>
<feature type="region of interest" description="Disordered" evidence="10">
    <location>
        <begin position="224"/>
        <end position="244"/>
    </location>
</feature>
<dbReference type="PANTHER" id="PTHR24248">
    <property type="entry name" value="ADRENERGIC RECEPTOR-RELATED G-PROTEIN COUPLED RECEPTOR"/>
    <property type="match status" value="1"/>
</dbReference>
<evidence type="ECO:0000256" key="5">
    <source>
        <dbReference type="ARBA" id="ARBA00023040"/>
    </source>
</evidence>
<evidence type="ECO:0000313" key="13">
    <source>
        <dbReference type="EMBL" id="THD28740.1"/>
    </source>
</evidence>
<keyword evidence="9" id="KW-0807">Transducer</keyword>
<keyword evidence="3 11" id="KW-0812">Transmembrane</keyword>
<dbReference type="AlphaFoldDB" id="A0A4E0S459"/>
<organism evidence="13 14">
    <name type="scientific">Fasciola hepatica</name>
    <name type="common">Liver fluke</name>
    <dbReference type="NCBI Taxonomy" id="6192"/>
    <lineage>
        <taxon>Eukaryota</taxon>
        <taxon>Metazoa</taxon>
        <taxon>Spiralia</taxon>
        <taxon>Lophotrochozoa</taxon>
        <taxon>Platyhelminthes</taxon>
        <taxon>Trematoda</taxon>
        <taxon>Digenea</taxon>
        <taxon>Plagiorchiida</taxon>
        <taxon>Echinostomata</taxon>
        <taxon>Echinostomatoidea</taxon>
        <taxon>Fasciolidae</taxon>
        <taxon>Fasciola</taxon>
    </lineage>
</organism>
<feature type="transmembrane region" description="Helical" evidence="11">
    <location>
        <begin position="141"/>
        <end position="161"/>
    </location>
</feature>
<reference evidence="13" key="1">
    <citation type="submission" date="2019-03" db="EMBL/GenBank/DDBJ databases">
        <title>Improved annotation for the trematode Fasciola hepatica.</title>
        <authorList>
            <person name="Choi Y.-J."/>
            <person name="Martin J."/>
            <person name="Mitreva M."/>
        </authorList>
    </citation>
    <scope>NUCLEOTIDE SEQUENCE [LARGE SCALE GENOMIC DNA]</scope>
</reference>
<evidence type="ECO:0000256" key="3">
    <source>
        <dbReference type="ARBA" id="ARBA00022692"/>
    </source>
</evidence>
<feature type="transmembrane region" description="Helical" evidence="11">
    <location>
        <begin position="464"/>
        <end position="483"/>
    </location>
</feature>
<keyword evidence="4 11" id="KW-1133">Transmembrane helix</keyword>
<feature type="compositionally biased region" description="Low complexity" evidence="10">
    <location>
        <begin position="224"/>
        <end position="235"/>
    </location>
</feature>
<dbReference type="GO" id="GO:0071880">
    <property type="term" value="P:adenylate cyclase-activating adrenergic receptor signaling pathway"/>
    <property type="evidence" value="ECO:0007669"/>
    <property type="project" value="TreeGrafter"/>
</dbReference>
<keyword evidence="14" id="KW-1185">Reference proteome</keyword>